<proteinExistence type="predicted"/>
<accession>X1SYZ3</accession>
<sequence length="32" mass="3411">GDGAGITRGLIQASTSGIIVADEILKRRNWNK</sequence>
<evidence type="ECO:0000313" key="1">
    <source>
        <dbReference type="EMBL" id="GAI73029.1"/>
    </source>
</evidence>
<comment type="caution">
    <text evidence="1">The sequence shown here is derived from an EMBL/GenBank/DDBJ whole genome shotgun (WGS) entry which is preliminary data.</text>
</comment>
<dbReference type="EMBL" id="BARW01014002">
    <property type="protein sequence ID" value="GAI73029.1"/>
    <property type="molecule type" value="Genomic_DNA"/>
</dbReference>
<reference evidence="1" key="1">
    <citation type="journal article" date="2014" name="Front. Microbiol.">
        <title>High frequency of phylogenetically diverse reductive dehalogenase-homologous genes in deep subseafloor sedimentary metagenomes.</title>
        <authorList>
            <person name="Kawai M."/>
            <person name="Futagami T."/>
            <person name="Toyoda A."/>
            <person name="Takaki Y."/>
            <person name="Nishi S."/>
            <person name="Hori S."/>
            <person name="Arai W."/>
            <person name="Tsubouchi T."/>
            <person name="Morono Y."/>
            <person name="Uchiyama I."/>
            <person name="Ito T."/>
            <person name="Fujiyama A."/>
            <person name="Inagaki F."/>
            <person name="Takami H."/>
        </authorList>
    </citation>
    <scope>NUCLEOTIDE SEQUENCE</scope>
    <source>
        <strain evidence="1">Expedition CK06-06</strain>
    </source>
</reference>
<name>X1SYZ3_9ZZZZ</name>
<gene>
    <name evidence="1" type="ORF">S12H4_25196</name>
</gene>
<feature type="non-terminal residue" evidence="1">
    <location>
        <position position="1"/>
    </location>
</feature>
<protein>
    <recommendedName>
        <fullName evidence="2">MnmG N-terminal domain-containing protein</fullName>
    </recommendedName>
</protein>
<evidence type="ECO:0008006" key="2">
    <source>
        <dbReference type="Google" id="ProtNLM"/>
    </source>
</evidence>
<dbReference type="AlphaFoldDB" id="X1SYZ3"/>
<organism evidence="1">
    <name type="scientific">marine sediment metagenome</name>
    <dbReference type="NCBI Taxonomy" id="412755"/>
    <lineage>
        <taxon>unclassified sequences</taxon>
        <taxon>metagenomes</taxon>
        <taxon>ecological metagenomes</taxon>
    </lineage>
</organism>